<dbReference type="Pfam" id="PF04295">
    <property type="entry name" value="GD_AH_second"/>
    <property type="match status" value="1"/>
</dbReference>
<evidence type="ECO:0000259" key="4">
    <source>
        <dbReference type="Pfam" id="PF20629"/>
    </source>
</evidence>
<dbReference type="InterPro" id="IPR052172">
    <property type="entry name" value="UxaA_altronate/galactarate_dh"/>
</dbReference>
<dbReference type="PANTHER" id="PTHR30536">
    <property type="entry name" value="ALTRONATE/GALACTARATE DEHYDRATASE"/>
    <property type="match status" value="1"/>
</dbReference>
<reference evidence="5" key="1">
    <citation type="journal article" date="2014" name="Front. Microbiol.">
        <title>High frequency of phylogenetically diverse reductive dehalogenase-homologous genes in deep subseafloor sedimentary metagenomes.</title>
        <authorList>
            <person name="Kawai M."/>
            <person name="Futagami T."/>
            <person name="Toyoda A."/>
            <person name="Takaki Y."/>
            <person name="Nishi S."/>
            <person name="Hori S."/>
            <person name="Arai W."/>
            <person name="Tsubouchi T."/>
            <person name="Morono Y."/>
            <person name="Uchiyama I."/>
            <person name="Ito T."/>
            <person name="Fujiyama A."/>
            <person name="Inagaki F."/>
            <person name="Takami H."/>
        </authorList>
    </citation>
    <scope>NUCLEOTIDE SEQUENCE</scope>
    <source>
        <strain evidence="5">Expedition CK06-06</strain>
    </source>
</reference>
<evidence type="ECO:0000256" key="1">
    <source>
        <dbReference type="ARBA" id="ARBA00010986"/>
    </source>
</evidence>
<dbReference type="GO" id="GO:0016829">
    <property type="term" value="F:lyase activity"/>
    <property type="evidence" value="ECO:0007669"/>
    <property type="project" value="UniProtKB-KW"/>
</dbReference>
<dbReference type="EMBL" id="BARW01001046">
    <property type="protein sequence ID" value="GAI71859.1"/>
    <property type="molecule type" value="Genomic_DNA"/>
</dbReference>
<name>X1SVK5_9ZZZZ</name>
<comment type="caution">
    <text evidence="5">The sequence shown here is derived from an EMBL/GenBank/DDBJ whole genome shotgun (WGS) entry which is preliminary data.</text>
</comment>
<sequence length="314" mass="33841">MVGLGCENITSKLLARKIKQSKKPVEFFDVQDIQGGTTAAIEKGIKIGKKMSEAAKELKREPFDFSHLVLGLECGSSDSISGISANPSLGIVSDKVVKLGGTSILPEFTEWIGTEYLLIERAVNKDVAEKIHSTLNRFLEGTKRLGIDFRGIQPTPGNIKGGLTTIEEKSLGTIAKAGKAPIQGLLDYSEVPKGNGLWLMVEPGLDIESMTGLAAAGAHIIIMTTGRGSPCGNPVAPVIKVCGNKRSCEWMASNIDIDASKIFTENKNIEDIAEVLWTKLKSTCNGERTYAEILGFEDLAILRANTILSTMYQL</sequence>
<dbReference type="InterPro" id="IPR007392">
    <property type="entry name" value="GD_AH_second"/>
</dbReference>
<evidence type="ECO:0000259" key="3">
    <source>
        <dbReference type="Pfam" id="PF04295"/>
    </source>
</evidence>
<evidence type="ECO:0000256" key="2">
    <source>
        <dbReference type="ARBA" id="ARBA00023239"/>
    </source>
</evidence>
<proteinExistence type="inferred from homology"/>
<protein>
    <submittedName>
        <fullName evidence="5">Uncharacterized protein</fullName>
    </submittedName>
</protein>
<keyword evidence="2" id="KW-0456">Lyase</keyword>
<accession>X1SVK5</accession>
<dbReference type="PANTHER" id="PTHR30536:SF5">
    <property type="entry name" value="ALTRONATE DEHYDRATASE"/>
    <property type="match status" value="1"/>
</dbReference>
<comment type="similarity">
    <text evidence="1">Belongs to the UxaA family.</text>
</comment>
<dbReference type="GO" id="GO:0019698">
    <property type="term" value="P:D-galacturonate catabolic process"/>
    <property type="evidence" value="ECO:0007669"/>
    <property type="project" value="TreeGrafter"/>
</dbReference>
<gene>
    <name evidence="5" type="ORF">S12H4_03635</name>
</gene>
<dbReference type="InterPro" id="IPR048332">
    <property type="entry name" value="GD_AH_C"/>
</dbReference>
<evidence type="ECO:0000313" key="5">
    <source>
        <dbReference type="EMBL" id="GAI71859.1"/>
    </source>
</evidence>
<organism evidence="5">
    <name type="scientific">marine sediment metagenome</name>
    <dbReference type="NCBI Taxonomy" id="412755"/>
    <lineage>
        <taxon>unclassified sequences</taxon>
        <taxon>metagenomes</taxon>
        <taxon>ecological metagenomes</taxon>
    </lineage>
</organism>
<dbReference type="Pfam" id="PF20629">
    <property type="entry name" value="GD_AH_C"/>
    <property type="match status" value="1"/>
</dbReference>
<feature type="domain" description="D-galactarate/Altronate dehydratase C-terminal" evidence="4">
    <location>
        <begin position="66"/>
        <end position="304"/>
    </location>
</feature>
<feature type="domain" description="D-galactarate/Altronate dehydratase second" evidence="3">
    <location>
        <begin position="1"/>
        <end position="55"/>
    </location>
</feature>
<dbReference type="AlphaFoldDB" id="X1SVK5"/>